<dbReference type="SUPFAM" id="SSF53448">
    <property type="entry name" value="Nucleotide-diphospho-sugar transferases"/>
    <property type="match status" value="1"/>
</dbReference>
<name>A0A923DUI2_9SPHI</name>
<dbReference type="EMBL" id="WNXD01000001">
    <property type="protein sequence ID" value="MBB2144111.1"/>
    <property type="molecule type" value="Genomic_DNA"/>
</dbReference>
<proteinExistence type="predicted"/>
<dbReference type="InterPro" id="IPR029044">
    <property type="entry name" value="Nucleotide-diphossugar_trans"/>
</dbReference>
<keyword evidence="2" id="KW-1185">Reference proteome</keyword>
<evidence type="ECO:0000313" key="1">
    <source>
        <dbReference type="EMBL" id="MBB2144111.1"/>
    </source>
</evidence>
<protein>
    <submittedName>
        <fullName evidence="1">Glycosyltransferase family 2 protein</fullName>
    </submittedName>
</protein>
<accession>A0A923DUI2</accession>
<dbReference type="AlphaFoldDB" id="A0A923DUI2"/>
<reference evidence="1" key="1">
    <citation type="submission" date="2019-11" db="EMBL/GenBank/DDBJ databases">
        <title>Description of Pedobacter sp. LMG 31464T.</title>
        <authorList>
            <person name="Carlier A."/>
            <person name="Qi S."/>
            <person name="Vandamme P."/>
        </authorList>
    </citation>
    <scope>NUCLEOTIDE SEQUENCE</scope>
    <source>
        <strain evidence="1">LMG 31464</strain>
    </source>
</reference>
<organism evidence="1 2">
    <name type="scientific">Pedobacter planticolens</name>
    <dbReference type="NCBI Taxonomy" id="2679964"/>
    <lineage>
        <taxon>Bacteria</taxon>
        <taxon>Pseudomonadati</taxon>
        <taxon>Bacteroidota</taxon>
        <taxon>Sphingobacteriia</taxon>
        <taxon>Sphingobacteriales</taxon>
        <taxon>Sphingobacteriaceae</taxon>
        <taxon>Pedobacter</taxon>
    </lineage>
</organism>
<dbReference type="Gene3D" id="3.90.550.10">
    <property type="entry name" value="Spore Coat Polysaccharide Biosynthesis Protein SpsA, Chain A"/>
    <property type="match status" value="1"/>
</dbReference>
<sequence length="319" mass="36589">MALAPIVLFVYNRLTNTQTLLNSLLRNSLAKDSILYVYSDGAKEDATDEQRDKITTVREFVKSKNWCKEVHLIEAEKNLGCGPSIIKGVTEVINKHGKMIVIEDDLNLSPFFLNYINDALDLYEDEPKVSSIGSCNFFACGDKFPSTFFIQYPDCLGWATWANRWSSFEPDADKLLKELREKNLIEKFNGHGAFKMEELLIAQANNQVSAWDVQWTATCILNDWFTLYPNPAVTQHLFIENATHASFNVVPPLLEEKIVLEKVEVIVIPEVYAAMKLGYQGKGDFYGNKIKIKKDQTFYLNKLRSYYHRTKKFARSIIK</sequence>
<dbReference type="Proteomes" id="UP000601055">
    <property type="component" value="Unassembled WGS sequence"/>
</dbReference>
<dbReference type="RefSeq" id="WP_182920812.1">
    <property type="nucleotide sequence ID" value="NZ_WNXD01000001.1"/>
</dbReference>
<comment type="caution">
    <text evidence="1">The sequence shown here is derived from an EMBL/GenBank/DDBJ whole genome shotgun (WGS) entry which is preliminary data.</text>
</comment>
<gene>
    <name evidence="1" type="ORF">GM921_01315</name>
</gene>
<evidence type="ECO:0000313" key="2">
    <source>
        <dbReference type="Proteomes" id="UP000601055"/>
    </source>
</evidence>